<dbReference type="AlphaFoldDB" id="A0A4P6JVS7"/>
<evidence type="ECO:0000256" key="2">
    <source>
        <dbReference type="ARBA" id="ARBA00022980"/>
    </source>
</evidence>
<proteinExistence type="inferred from homology"/>
<dbReference type="InterPro" id="IPR034704">
    <property type="entry name" value="Ribosomal_bL28/bL31-like_sf"/>
</dbReference>
<keyword evidence="2 5" id="KW-0689">Ribosomal protein</keyword>
<name>A0A4P6JVS7_KTERU</name>
<dbReference type="GO" id="GO:0005840">
    <property type="term" value="C:ribosome"/>
    <property type="evidence" value="ECO:0007669"/>
    <property type="project" value="UniProtKB-KW"/>
</dbReference>
<dbReference type="KEGG" id="kbs:EPA93_28885"/>
<gene>
    <name evidence="5 6" type="primary">rpmB</name>
    <name evidence="6" type="ORF">EPA93_28885</name>
</gene>
<protein>
    <recommendedName>
        <fullName evidence="4 5">Large ribosomal subunit protein bL28</fullName>
    </recommendedName>
</protein>
<evidence type="ECO:0000256" key="3">
    <source>
        <dbReference type="ARBA" id="ARBA00023274"/>
    </source>
</evidence>
<dbReference type="EMBL" id="CP035758">
    <property type="protein sequence ID" value="QBD79778.1"/>
    <property type="molecule type" value="Genomic_DNA"/>
</dbReference>
<dbReference type="HAMAP" id="MF_00373">
    <property type="entry name" value="Ribosomal_bL28"/>
    <property type="match status" value="1"/>
</dbReference>
<dbReference type="PANTHER" id="PTHR39080">
    <property type="entry name" value="50S RIBOSOMAL PROTEIN L28"/>
    <property type="match status" value="1"/>
</dbReference>
<dbReference type="Pfam" id="PF00830">
    <property type="entry name" value="Ribosomal_L28"/>
    <property type="match status" value="1"/>
</dbReference>
<dbReference type="InterPro" id="IPR026569">
    <property type="entry name" value="Ribosomal_bL28"/>
</dbReference>
<dbReference type="GO" id="GO:0006412">
    <property type="term" value="P:translation"/>
    <property type="evidence" value="ECO:0007669"/>
    <property type="project" value="UniProtKB-UniRule"/>
</dbReference>
<reference evidence="6 7" key="1">
    <citation type="submission" date="2019-01" db="EMBL/GenBank/DDBJ databases">
        <title>Ktedonosporobacter rubrisoli SCAWS-G2.</title>
        <authorList>
            <person name="Huang Y."/>
            <person name="Yan B."/>
        </authorList>
    </citation>
    <scope>NUCLEOTIDE SEQUENCE [LARGE SCALE GENOMIC DNA]</scope>
    <source>
        <strain evidence="6 7">SCAWS-G2</strain>
    </source>
</reference>
<evidence type="ECO:0000313" key="7">
    <source>
        <dbReference type="Proteomes" id="UP000290365"/>
    </source>
</evidence>
<keyword evidence="7" id="KW-1185">Reference proteome</keyword>
<accession>A0A4P6JVS7</accession>
<dbReference type="RefSeq" id="WP_129890844.1">
    <property type="nucleotide sequence ID" value="NZ_CP035758.1"/>
</dbReference>
<dbReference type="PANTHER" id="PTHR39080:SF1">
    <property type="entry name" value="LARGE RIBOSOMAL SUBUNIT PROTEIN BL28A"/>
    <property type="match status" value="1"/>
</dbReference>
<dbReference type="Gene3D" id="2.30.170.40">
    <property type="entry name" value="Ribosomal protein L28/L24"/>
    <property type="match status" value="1"/>
</dbReference>
<sequence length="66" mass="7885">MSAGRCDICERKPMYGNNVPFSQHRTRRRFVLNVHRRRLEINGVQRTVNICTRCLRTMSKLPKVRK</sequence>
<evidence type="ECO:0000313" key="6">
    <source>
        <dbReference type="EMBL" id="QBD79778.1"/>
    </source>
</evidence>
<dbReference type="InterPro" id="IPR001383">
    <property type="entry name" value="Ribosomal_bL28_bact-type"/>
</dbReference>
<dbReference type="GO" id="GO:1990904">
    <property type="term" value="C:ribonucleoprotein complex"/>
    <property type="evidence" value="ECO:0007669"/>
    <property type="project" value="UniProtKB-KW"/>
</dbReference>
<dbReference type="InterPro" id="IPR050096">
    <property type="entry name" value="Bacterial_rp_bL28"/>
</dbReference>
<evidence type="ECO:0000256" key="1">
    <source>
        <dbReference type="ARBA" id="ARBA00008760"/>
    </source>
</evidence>
<dbReference type="InterPro" id="IPR037147">
    <property type="entry name" value="Ribosomal_bL28_sf"/>
</dbReference>
<evidence type="ECO:0000256" key="4">
    <source>
        <dbReference type="ARBA" id="ARBA00035174"/>
    </source>
</evidence>
<dbReference type="NCBIfam" id="TIGR00009">
    <property type="entry name" value="L28"/>
    <property type="match status" value="1"/>
</dbReference>
<dbReference type="SUPFAM" id="SSF143800">
    <property type="entry name" value="L28p-like"/>
    <property type="match status" value="1"/>
</dbReference>
<evidence type="ECO:0000256" key="5">
    <source>
        <dbReference type="HAMAP-Rule" id="MF_00373"/>
    </source>
</evidence>
<dbReference type="GO" id="GO:0003735">
    <property type="term" value="F:structural constituent of ribosome"/>
    <property type="evidence" value="ECO:0007669"/>
    <property type="project" value="InterPro"/>
</dbReference>
<keyword evidence="3 5" id="KW-0687">Ribonucleoprotein</keyword>
<organism evidence="6 7">
    <name type="scientific">Ktedonosporobacter rubrisoli</name>
    <dbReference type="NCBI Taxonomy" id="2509675"/>
    <lineage>
        <taxon>Bacteria</taxon>
        <taxon>Bacillati</taxon>
        <taxon>Chloroflexota</taxon>
        <taxon>Ktedonobacteria</taxon>
        <taxon>Ktedonobacterales</taxon>
        <taxon>Ktedonosporobacteraceae</taxon>
        <taxon>Ktedonosporobacter</taxon>
    </lineage>
</organism>
<comment type="similarity">
    <text evidence="1 5">Belongs to the bacterial ribosomal protein bL28 family.</text>
</comment>
<dbReference type="Proteomes" id="UP000290365">
    <property type="component" value="Chromosome"/>
</dbReference>